<accession>A0AA35CNZ2</accession>
<name>A0AA35CNZ2_9FIRM</name>
<keyword evidence="2" id="KW-1185">Reference proteome</keyword>
<dbReference type="EMBL" id="AP025628">
    <property type="protein sequence ID" value="BDG61167.1"/>
    <property type="molecule type" value="Genomic_DNA"/>
</dbReference>
<evidence type="ECO:0000313" key="2">
    <source>
        <dbReference type="Proteomes" id="UP001163687"/>
    </source>
</evidence>
<organism evidence="1 2">
    <name type="scientific">Caldinitratiruptor microaerophilus</name>
    <dbReference type="NCBI Taxonomy" id="671077"/>
    <lineage>
        <taxon>Bacteria</taxon>
        <taxon>Bacillati</taxon>
        <taxon>Bacillota</taxon>
        <taxon>Clostridia</taxon>
        <taxon>Eubacteriales</taxon>
        <taxon>Symbiobacteriaceae</taxon>
        <taxon>Caldinitratiruptor</taxon>
    </lineage>
</organism>
<proteinExistence type="predicted"/>
<evidence type="ECO:0000313" key="1">
    <source>
        <dbReference type="EMBL" id="BDG61167.1"/>
    </source>
</evidence>
<dbReference type="Proteomes" id="UP001163687">
    <property type="component" value="Chromosome"/>
</dbReference>
<dbReference type="AlphaFoldDB" id="A0AA35CNZ2"/>
<sequence length="58" mass="6354">MANKQQVQNCIQQCVQAANTLRAAANNVPDSAVRDMLTQGAHHIEQCVRGCEQVMQMA</sequence>
<reference evidence="1" key="1">
    <citation type="submission" date="2022-03" db="EMBL/GenBank/DDBJ databases">
        <title>Complete genome sequence of Caldinitratiruptor microaerophilus.</title>
        <authorList>
            <person name="Mukaiyama R."/>
            <person name="Nishiyama T."/>
            <person name="Ueda K."/>
        </authorList>
    </citation>
    <scope>NUCLEOTIDE SEQUENCE</scope>
    <source>
        <strain evidence="1">JCM 16183</strain>
    </source>
</reference>
<dbReference type="RefSeq" id="WP_264841839.1">
    <property type="nucleotide sequence ID" value="NZ_AP025628.1"/>
</dbReference>
<protein>
    <submittedName>
        <fullName evidence="1">Uncharacterized protein</fullName>
    </submittedName>
</protein>
<dbReference type="KEGG" id="cmic:caldi_22570"/>
<gene>
    <name evidence="1" type="ORF">caldi_22570</name>
</gene>